<reference evidence="5" key="1">
    <citation type="submission" date="2017-02" db="UniProtKB">
        <authorList>
            <consortium name="WormBaseParasite"/>
        </authorList>
    </citation>
    <scope>IDENTIFICATION</scope>
</reference>
<reference evidence="3 4" key="2">
    <citation type="submission" date="2018-11" db="EMBL/GenBank/DDBJ databases">
        <authorList>
            <consortium name="Pathogen Informatics"/>
        </authorList>
    </citation>
    <scope>NUCLEOTIDE SEQUENCE [LARGE SCALE GENOMIC DNA]</scope>
</reference>
<evidence type="ECO:0000259" key="2">
    <source>
        <dbReference type="Pfam" id="PF22248"/>
    </source>
</evidence>
<name>A0A0M3JM33_ANISI</name>
<evidence type="ECO:0000313" key="3">
    <source>
        <dbReference type="EMBL" id="VDK32132.1"/>
    </source>
</evidence>
<dbReference type="InterPro" id="IPR053973">
    <property type="entry name" value="ERMP1-like_C"/>
</dbReference>
<dbReference type="EMBL" id="UYRR01023039">
    <property type="protein sequence ID" value="VDK32132.1"/>
    <property type="molecule type" value="Genomic_DNA"/>
</dbReference>
<dbReference type="AlphaFoldDB" id="A0A0M3JM33"/>
<protein>
    <submittedName>
        <fullName evidence="5">MSP domain-containing protein</fullName>
    </submittedName>
</protein>
<evidence type="ECO:0000313" key="5">
    <source>
        <dbReference type="WBParaSite" id="ASIM_0000871501-mRNA-1"/>
    </source>
</evidence>
<proteinExistence type="inferred from homology"/>
<sequence>MPNMPTIPYPLKLQQTDKKAALDRAGEENNEVKMNFILRGGYDKVSLHITPLNGFALRNWSFTDIDVKKFGRRNTYFVFLSYGAEPPKQREFSIQLQYVRCFVLLCYCRFVD</sequence>
<comment type="similarity">
    <text evidence="1">Belongs to the peptidase M28 family.</text>
</comment>
<keyword evidence="4" id="KW-1185">Reference proteome</keyword>
<evidence type="ECO:0000313" key="4">
    <source>
        <dbReference type="Proteomes" id="UP000267096"/>
    </source>
</evidence>
<organism evidence="5">
    <name type="scientific">Anisakis simplex</name>
    <name type="common">Herring worm</name>
    <dbReference type="NCBI Taxonomy" id="6269"/>
    <lineage>
        <taxon>Eukaryota</taxon>
        <taxon>Metazoa</taxon>
        <taxon>Ecdysozoa</taxon>
        <taxon>Nematoda</taxon>
        <taxon>Chromadorea</taxon>
        <taxon>Rhabditida</taxon>
        <taxon>Spirurina</taxon>
        <taxon>Ascaridomorpha</taxon>
        <taxon>Ascaridoidea</taxon>
        <taxon>Anisakidae</taxon>
        <taxon>Anisakis</taxon>
        <taxon>Anisakis simplex complex</taxon>
    </lineage>
</organism>
<evidence type="ECO:0000256" key="1">
    <source>
        <dbReference type="ARBA" id="ARBA00010918"/>
    </source>
</evidence>
<dbReference type="Pfam" id="PF22248">
    <property type="entry name" value="ERMP1_C"/>
    <property type="match status" value="1"/>
</dbReference>
<dbReference type="Proteomes" id="UP000267096">
    <property type="component" value="Unassembled WGS sequence"/>
</dbReference>
<dbReference type="OrthoDB" id="76293at2759"/>
<feature type="domain" description="Endoplasmic reticulum metallopeptidase 1-like C-terminal" evidence="2">
    <location>
        <begin position="19"/>
        <end position="97"/>
    </location>
</feature>
<dbReference type="WBParaSite" id="ASIM_0000871501-mRNA-1">
    <property type="protein sequence ID" value="ASIM_0000871501-mRNA-1"/>
    <property type="gene ID" value="ASIM_0000871501"/>
</dbReference>
<accession>A0A0M3JM33</accession>
<gene>
    <name evidence="3" type="ORF">ASIM_LOCUS8462</name>
</gene>